<evidence type="ECO:0000313" key="2">
    <source>
        <dbReference type="Proteomes" id="UP000255277"/>
    </source>
</evidence>
<protein>
    <submittedName>
        <fullName evidence="1">Phage tail length tape-measure protein</fullName>
    </submittedName>
</protein>
<dbReference type="Proteomes" id="UP000255277">
    <property type="component" value="Unassembled WGS sequence"/>
</dbReference>
<organism evidence="1 2">
    <name type="scientific">Staphylococcus gallinarum</name>
    <dbReference type="NCBI Taxonomy" id="1293"/>
    <lineage>
        <taxon>Bacteria</taxon>
        <taxon>Bacillati</taxon>
        <taxon>Bacillota</taxon>
        <taxon>Bacilli</taxon>
        <taxon>Bacillales</taxon>
        <taxon>Staphylococcaceae</taxon>
        <taxon>Staphylococcus</taxon>
    </lineage>
</organism>
<evidence type="ECO:0000313" key="1">
    <source>
        <dbReference type="EMBL" id="SUM33748.1"/>
    </source>
</evidence>
<dbReference type="EMBL" id="UHDK01000001">
    <property type="protein sequence ID" value="SUM33748.1"/>
    <property type="molecule type" value="Genomic_DNA"/>
</dbReference>
<name>A0A380FHX8_STAGA</name>
<reference evidence="1 2" key="1">
    <citation type="submission" date="2018-06" db="EMBL/GenBank/DDBJ databases">
        <authorList>
            <consortium name="Pathogen Informatics"/>
            <person name="Doyle S."/>
        </authorList>
    </citation>
    <scope>NUCLEOTIDE SEQUENCE [LARGE SCALE GENOMIC DNA]</scope>
    <source>
        <strain evidence="1 2">NCTC12195</strain>
    </source>
</reference>
<sequence length="189" mass="19714">MFCKTELMKLMMNYRSYNAKQTIIGGIGVAAAAMGQRWEEVNAKINKIGNSFRNVGYVVRGIAMGGLIANISAIIPVAGSAVSAIAGIGGAATAAAGGAIGLGGAYGTALGGVMAFTGQATTALKMLEDGEIRVTNEVRNYKNVLSGLQNQWKDLVKANQAAIFNTMANGINIARIALTQLTPFIYTDY</sequence>
<proteinExistence type="predicted"/>
<dbReference type="AlphaFoldDB" id="A0A380FHX8"/>
<accession>A0A380FHX8</accession>
<gene>
    <name evidence="1" type="ORF">NCTC12195_03217</name>
</gene>